<reference evidence="1 2" key="1">
    <citation type="submission" date="2017-10" db="EMBL/GenBank/DDBJ databases">
        <title>Analysis of the genome sequences of Rhizobium populations associated to common bean (phaseolus vulgaris).</title>
        <authorList>
            <person name="Bustos P."/>
            <person name="Santamaria R.I."/>
            <person name="Miranda-Sanchez F."/>
            <person name="Perez-Carrascal O."/>
            <person name="Juarez S."/>
            <person name="Lozano L."/>
            <person name="Martinez-Flores I."/>
            <person name="Vinuesa P."/>
            <person name="Martinez-Romero E."/>
            <person name="Cevallos M.A."/>
            <person name="Romero D."/>
            <person name="Davila G."/>
            <person name="Gonzalez V."/>
        </authorList>
    </citation>
    <scope>NUCLEOTIDE SEQUENCE [LARGE SCALE GENOMIC DNA]</scope>
    <source>
        <strain evidence="1 2">NXT3</strain>
        <plasmid evidence="2">Plasmid psfrenxt3a</plasmid>
    </source>
</reference>
<sequence length="69" mass="7418">MRSICPCGWRYRESAGVSRDTAGQLYIELTMVQSCATVIVPPLAEVPAAEPDDVDPVVVLAVVSPETWA</sequence>
<protein>
    <submittedName>
        <fullName evidence="1">Uncharacterized protein</fullName>
    </submittedName>
</protein>
<dbReference type="AlphaFoldDB" id="A0A2L0HB06"/>
<gene>
    <name evidence="1" type="ORF">NXT3_PA00309</name>
</gene>
<evidence type="ECO:0000313" key="1">
    <source>
        <dbReference type="EMBL" id="AUX78597.1"/>
    </source>
</evidence>
<keyword evidence="1" id="KW-0614">Plasmid</keyword>
<accession>A0A2L0HB06</accession>
<dbReference type="Proteomes" id="UP000239340">
    <property type="component" value="Plasmid pSfreNXT3a"/>
</dbReference>
<name>A0A2L0HB06_RHIFR</name>
<proteinExistence type="predicted"/>
<dbReference type="EMBL" id="CP024308">
    <property type="protein sequence ID" value="AUX78597.1"/>
    <property type="molecule type" value="Genomic_DNA"/>
</dbReference>
<evidence type="ECO:0000313" key="2">
    <source>
        <dbReference type="Proteomes" id="UP000239340"/>
    </source>
</evidence>
<geneLocation type="plasmid" evidence="2">
    <name>psfrenxt3a</name>
</geneLocation>
<organism evidence="1 2">
    <name type="scientific">Rhizobium fredii</name>
    <name type="common">Sinorhizobium fredii</name>
    <dbReference type="NCBI Taxonomy" id="380"/>
    <lineage>
        <taxon>Bacteria</taxon>
        <taxon>Pseudomonadati</taxon>
        <taxon>Pseudomonadota</taxon>
        <taxon>Alphaproteobacteria</taxon>
        <taxon>Hyphomicrobiales</taxon>
        <taxon>Rhizobiaceae</taxon>
        <taxon>Sinorhizobium/Ensifer group</taxon>
        <taxon>Sinorhizobium</taxon>
    </lineage>
</organism>